<feature type="compositionally biased region" description="Basic and acidic residues" evidence="1">
    <location>
        <begin position="272"/>
        <end position="283"/>
    </location>
</feature>
<evidence type="ECO:0000313" key="4">
    <source>
        <dbReference type="Proteomes" id="UP000245956"/>
    </source>
</evidence>
<accession>A0A2U3E0S4</accession>
<dbReference type="SUPFAM" id="SSF55486">
    <property type="entry name" value="Metalloproteases ('zincins'), catalytic domain"/>
    <property type="match status" value="1"/>
</dbReference>
<protein>
    <submittedName>
        <fullName evidence="3">Uncharacterized protein</fullName>
    </submittedName>
</protein>
<keyword evidence="2" id="KW-0732">Signal</keyword>
<proteinExistence type="predicted"/>
<organism evidence="3 4">
    <name type="scientific">Purpureocillium lilacinum</name>
    <name type="common">Paecilomyces lilacinus</name>
    <dbReference type="NCBI Taxonomy" id="33203"/>
    <lineage>
        <taxon>Eukaryota</taxon>
        <taxon>Fungi</taxon>
        <taxon>Dikarya</taxon>
        <taxon>Ascomycota</taxon>
        <taxon>Pezizomycotina</taxon>
        <taxon>Sordariomycetes</taxon>
        <taxon>Hypocreomycetidae</taxon>
        <taxon>Hypocreales</taxon>
        <taxon>Ophiocordycipitaceae</taxon>
        <taxon>Purpureocillium</taxon>
    </lineage>
</organism>
<feature type="region of interest" description="Disordered" evidence="1">
    <location>
        <begin position="272"/>
        <end position="388"/>
    </location>
</feature>
<feature type="signal peptide" evidence="2">
    <location>
        <begin position="1"/>
        <end position="41"/>
    </location>
</feature>
<comment type="caution">
    <text evidence="3">The sequence shown here is derived from an EMBL/GenBank/DDBJ whole genome shotgun (WGS) entry which is preliminary data.</text>
</comment>
<name>A0A2U3E0S4_PURLI</name>
<evidence type="ECO:0000256" key="1">
    <source>
        <dbReference type="SAM" id="MobiDB-lite"/>
    </source>
</evidence>
<sequence length="388" mass="41053">MTSTFVLGIYAGCPPALPRQVRRLVIMKGLLLLSFGHAAVASVIGGAGPGNELETRCGTPDAHYEPNQLVRRANPPADDGKELVFDLRVHTCCSRDECPTEGGVRKLVDGTNKYLAKANITLKLTHTDHREDPRCHQVLESNQGINRVLPDFHQGGISTLNLLIIPKDRRNGGYHGFCSIARPGHDIAATHGGGKQDGCAIAMIGDDSTTASITFAHETCHFFGLDHVQPGSPTERKENLMLAFSNFEKEQFLSKEQIRVLRQVAHIRQHGQEDGTGIDHDVADPPPADVGGTYAPGSGPMPGPKAGNGSSGEGNNTPGGVDPPTKATCGDGRNGGRPLDGSYLEDGNAAGSAGNDLGNGGLPGSVPPVLGEEQQDVSWLSGQYRRSK</sequence>
<reference evidence="3 4" key="1">
    <citation type="journal article" date="2016" name="Front. Microbiol.">
        <title>Genome and transcriptome sequences reveal the specific parasitism of the nematophagous Purpureocillium lilacinum 36-1.</title>
        <authorList>
            <person name="Xie J."/>
            <person name="Li S."/>
            <person name="Mo C."/>
            <person name="Xiao X."/>
            <person name="Peng D."/>
            <person name="Wang G."/>
            <person name="Xiao Y."/>
        </authorList>
    </citation>
    <scope>NUCLEOTIDE SEQUENCE [LARGE SCALE GENOMIC DNA]</scope>
    <source>
        <strain evidence="3 4">36-1</strain>
    </source>
</reference>
<dbReference type="GO" id="GO:0008237">
    <property type="term" value="F:metallopeptidase activity"/>
    <property type="evidence" value="ECO:0007669"/>
    <property type="project" value="InterPro"/>
</dbReference>
<evidence type="ECO:0000313" key="3">
    <source>
        <dbReference type="EMBL" id="PWI68076.1"/>
    </source>
</evidence>
<gene>
    <name evidence="3" type="ORF">PCL_02477</name>
</gene>
<dbReference type="InterPro" id="IPR024079">
    <property type="entry name" value="MetalloPept_cat_dom_sf"/>
</dbReference>
<dbReference type="EMBL" id="LCWV01000016">
    <property type="protein sequence ID" value="PWI68076.1"/>
    <property type="molecule type" value="Genomic_DNA"/>
</dbReference>
<dbReference type="Gene3D" id="3.40.390.10">
    <property type="entry name" value="Collagenase (Catalytic Domain)"/>
    <property type="match status" value="1"/>
</dbReference>
<feature type="chain" id="PRO_5015533274" evidence="2">
    <location>
        <begin position="42"/>
        <end position="388"/>
    </location>
</feature>
<dbReference type="AlphaFoldDB" id="A0A2U3E0S4"/>
<evidence type="ECO:0000256" key="2">
    <source>
        <dbReference type="SAM" id="SignalP"/>
    </source>
</evidence>
<dbReference type="Proteomes" id="UP000245956">
    <property type="component" value="Unassembled WGS sequence"/>
</dbReference>